<keyword evidence="2" id="KW-1185">Reference proteome</keyword>
<protein>
    <recommendedName>
        <fullName evidence="3">Toxin RelE</fullName>
    </recommendedName>
</protein>
<reference evidence="1 2" key="1">
    <citation type="journal article" date="2014" name="Int. J. Syst. Evol. Microbiol.">
        <title>Phaeodactylibacter xiamenensis gen. nov., sp. nov., a member of the family Saprospiraceae isolated from the marine alga Phaeodactylum tricornutum.</title>
        <authorList>
            <person name="Chen Z.Jr."/>
            <person name="Lei X."/>
            <person name="Lai Q."/>
            <person name="Li Y."/>
            <person name="Zhang B."/>
            <person name="Zhang J."/>
            <person name="Zhang H."/>
            <person name="Yang L."/>
            <person name="Zheng W."/>
            <person name="Tian Y."/>
            <person name="Yu Z."/>
            <person name="Xu H.Jr."/>
            <person name="Zheng T."/>
        </authorList>
    </citation>
    <scope>NUCLEOTIDE SEQUENCE [LARGE SCALE GENOMIC DNA]</scope>
    <source>
        <strain evidence="1 2">KD52</strain>
    </source>
</reference>
<dbReference type="STRING" id="1524460.IX84_26910"/>
<dbReference type="OrthoDB" id="981361at2"/>
<accession>A0A098S0N7</accession>
<dbReference type="AlphaFoldDB" id="A0A098S0N7"/>
<organism evidence="1 2">
    <name type="scientific">Phaeodactylibacter xiamenensis</name>
    <dbReference type="NCBI Taxonomy" id="1524460"/>
    <lineage>
        <taxon>Bacteria</taxon>
        <taxon>Pseudomonadati</taxon>
        <taxon>Bacteroidota</taxon>
        <taxon>Saprospiria</taxon>
        <taxon>Saprospirales</taxon>
        <taxon>Haliscomenobacteraceae</taxon>
        <taxon>Phaeodactylibacter</taxon>
    </lineage>
</organism>
<comment type="caution">
    <text evidence="1">The sequence shown here is derived from an EMBL/GenBank/DDBJ whole genome shotgun (WGS) entry which is preliminary data.</text>
</comment>
<evidence type="ECO:0000313" key="1">
    <source>
        <dbReference type="EMBL" id="KGE85705.1"/>
    </source>
</evidence>
<evidence type="ECO:0008006" key="3">
    <source>
        <dbReference type="Google" id="ProtNLM"/>
    </source>
</evidence>
<proteinExistence type="predicted"/>
<gene>
    <name evidence="1" type="ORF">IX84_26910</name>
</gene>
<dbReference type="RefSeq" id="WP_044227812.1">
    <property type="nucleotide sequence ID" value="NZ_JBKAGJ010000003.1"/>
</dbReference>
<dbReference type="EMBL" id="JPOS01000084">
    <property type="protein sequence ID" value="KGE85705.1"/>
    <property type="molecule type" value="Genomic_DNA"/>
</dbReference>
<sequence length="135" mass="15797">MSTFTVEEITGLPPSPVEPFYKLIVDGKCHFDEFWEKMEKSGNQKKMLDKIQTIISLKSQGTRLPSSQFQELKNRGKDDPYPDYEIRAKQLRLYLFDDSDSGKIIVLGEVKKGWKTQSKSIKKMRELKLAYFKQR</sequence>
<dbReference type="Proteomes" id="UP000029736">
    <property type="component" value="Unassembled WGS sequence"/>
</dbReference>
<name>A0A098S0N7_9BACT</name>
<evidence type="ECO:0000313" key="2">
    <source>
        <dbReference type="Proteomes" id="UP000029736"/>
    </source>
</evidence>